<proteinExistence type="predicted"/>
<reference evidence="1" key="1">
    <citation type="submission" date="2015-07" db="EMBL/GenBank/DDBJ databases">
        <title>MeaNS - Measles Nucleotide Surveillance Program.</title>
        <authorList>
            <person name="Tran T."/>
            <person name="Druce J."/>
        </authorList>
    </citation>
    <scope>NUCLEOTIDE SEQUENCE</scope>
    <source>
        <strain evidence="1">UCB-OBI-ISO-001</strain>
        <tissue evidence="1">Gonad</tissue>
    </source>
</reference>
<accession>A0A0L8IDQ7</accession>
<dbReference type="AlphaFoldDB" id="A0A0L8IDQ7"/>
<protein>
    <submittedName>
        <fullName evidence="1">Uncharacterized protein</fullName>
    </submittedName>
</protein>
<sequence>MTMLSLSLSLSLKLLKSDVVIMSGAAFIFKFIGSLYHVLFQRVFALSAQNVIFTSFGSRLRHYMSAVLNRNLNKNHILVGVVDDVQKKKRRVSHSFSMFVHRFIRSRLTKN</sequence>
<organism evidence="1">
    <name type="scientific">Octopus bimaculoides</name>
    <name type="common">California two-spotted octopus</name>
    <dbReference type="NCBI Taxonomy" id="37653"/>
    <lineage>
        <taxon>Eukaryota</taxon>
        <taxon>Metazoa</taxon>
        <taxon>Spiralia</taxon>
        <taxon>Lophotrochozoa</taxon>
        <taxon>Mollusca</taxon>
        <taxon>Cephalopoda</taxon>
        <taxon>Coleoidea</taxon>
        <taxon>Octopodiformes</taxon>
        <taxon>Octopoda</taxon>
        <taxon>Incirrata</taxon>
        <taxon>Octopodidae</taxon>
        <taxon>Octopus</taxon>
    </lineage>
</organism>
<evidence type="ECO:0000313" key="1">
    <source>
        <dbReference type="EMBL" id="KOF99150.1"/>
    </source>
</evidence>
<gene>
    <name evidence="1" type="ORF">OCBIM_22019365mg</name>
</gene>
<dbReference type="EMBL" id="KQ416009">
    <property type="protein sequence ID" value="KOF99150.1"/>
    <property type="molecule type" value="Genomic_DNA"/>
</dbReference>
<name>A0A0L8IDQ7_OCTBM</name>